<keyword evidence="3" id="KW-0269">Exonuclease</keyword>
<dbReference type="GO" id="GO:0003887">
    <property type="term" value="F:DNA-directed DNA polymerase activity"/>
    <property type="evidence" value="ECO:0007669"/>
    <property type="project" value="InterPro"/>
</dbReference>
<dbReference type="Pfam" id="PF00929">
    <property type="entry name" value="RNase_T"/>
    <property type="match status" value="1"/>
</dbReference>
<dbReference type="PANTHER" id="PTHR30231">
    <property type="entry name" value="DNA POLYMERASE III SUBUNIT EPSILON"/>
    <property type="match status" value="1"/>
</dbReference>
<feature type="domain" description="Exonuclease" evidence="4">
    <location>
        <begin position="38"/>
        <end position="212"/>
    </location>
</feature>
<dbReference type="GO" id="GO:0008408">
    <property type="term" value="F:3'-5' exonuclease activity"/>
    <property type="evidence" value="ECO:0007669"/>
    <property type="project" value="TreeGrafter"/>
</dbReference>
<accession>A0A918PR41</accession>
<evidence type="ECO:0000256" key="1">
    <source>
        <dbReference type="ARBA" id="ARBA00022722"/>
    </source>
</evidence>
<evidence type="ECO:0000259" key="4">
    <source>
        <dbReference type="SMART" id="SM00479"/>
    </source>
</evidence>
<evidence type="ECO:0000256" key="3">
    <source>
        <dbReference type="ARBA" id="ARBA00022839"/>
    </source>
</evidence>
<name>A0A918PR41_9BACT</name>
<dbReference type="AlphaFoldDB" id="A0A918PR41"/>
<dbReference type="InterPro" id="IPR012337">
    <property type="entry name" value="RNaseH-like_sf"/>
</dbReference>
<dbReference type="CDD" id="cd06127">
    <property type="entry name" value="DEDDh"/>
    <property type="match status" value="1"/>
</dbReference>
<keyword evidence="2" id="KW-0378">Hydrolase</keyword>
<dbReference type="InterPro" id="IPR036397">
    <property type="entry name" value="RNaseH_sf"/>
</dbReference>
<dbReference type="SUPFAM" id="SSF53098">
    <property type="entry name" value="Ribonuclease H-like"/>
    <property type="match status" value="1"/>
</dbReference>
<dbReference type="GO" id="GO:0006260">
    <property type="term" value="P:DNA replication"/>
    <property type="evidence" value="ECO:0007669"/>
    <property type="project" value="InterPro"/>
</dbReference>
<dbReference type="NCBIfam" id="TIGR00573">
    <property type="entry name" value="dnaq"/>
    <property type="match status" value="1"/>
</dbReference>
<dbReference type="Proteomes" id="UP000619457">
    <property type="component" value="Unassembled WGS sequence"/>
</dbReference>
<gene>
    <name evidence="5" type="primary">dnaQ</name>
    <name evidence="5" type="ORF">GCM10007049_09220</name>
</gene>
<reference evidence="5" key="1">
    <citation type="journal article" date="2014" name="Int. J. Syst. Evol. Microbiol.">
        <title>Complete genome sequence of Corynebacterium casei LMG S-19264T (=DSM 44701T), isolated from a smear-ripened cheese.</title>
        <authorList>
            <consortium name="US DOE Joint Genome Institute (JGI-PGF)"/>
            <person name="Walter F."/>
            <person name="Albersmeier A."/>
            <person name="Kalinowski J."/>
            <person name="Ruckert C."/>
        </authorList>
    </citation>
    <scope>NUCLEOTIDE SEQUENCE</scope>
    <source>
        <strain evidence="5">KCTC 12368</strain>
    </source>
</reference>
<keyword evidence="1" id="KW-0540">Nuclease</keyword>
<dbReference type="SMART" id="SM00479">
    <property type="entry name" value="EXOIII"/>
    <property type="match status" value="1"/>
</dbReference>
<keyword evidence="6" id="KW-1185">Reference proteome</keyword>
<dbReference type="PANTHER" id="PTHR30231:SF4">
    <property type="entry name" value="PROTEIN NEN2"/>
    <property type="match status" value="1"/>
</dbReference>
<dbReference type="GO" id="GO:0005829">
    <property type="term" value="C:cytosol"/>
    <property type="evidence" value="ECO:0007669"/>
    <property type="project" value="TreeGrafter"/>
</dbReference>
<evidence type="ECO:0000313" key="6">
    <source>
        <dbReference type="Proteomes" id="UP000619457"/>
    </source>
</evidence>
<sequence>MSWFELFKKRPIKSAMVKRYEALFASGIAKKTLLTELTFVVVDTETTGLDIKQDHILAFGGVKIIKQRIIIETSREHYLVSKKKSASSIKIHEIIQPKNPLPIREFVRGLLPYLSNDIFVAHHAGFDLGMLEKVCKPFGLRRILNPIVDTGDLAMRLEHGIQYDPSRINLQDYSLDKLCERYNIKVEDRHTAAGDAFLTAQLLLKLLKLAEKRGIKTYGDLMRW</sequence>
<reference evidence="5" key="2">
    <citation type="submission" date="2020-09" db="EMBL/GenBank/DDBJ databases">
        <authorList>
            <person name="Sun Q."/>
            <person name="Kim S."/>
        </authorList>
    </citation>
    <scope>NUCLEOTIDE SEQUENCE</scope>
    <source>
        <strain evidence="5">KCTC 12368</strain>
    </source>
</reference>
<dbReference type="GO" id="GO:0003677">
    <property type="term" value="F:DNA binding"/>
    <property type="evidence" value="ECO:0007669"/>
    <property type="project" value="InterPro"/>
</dbReference>
<evidence type="ECO:0000313" key="5">
    <source>
        <dbReference type="EMBL" id="GGZ19069.1"/>
    </source>
</evidence>
<dbReference type="EMBL" id="BMWX01000002">
    <property type="protein sequence ID" value="GGZ19069.1"/>
    <property type="molecule type" value="Genomic_DNA"/>
</dbReference>
<proteinExistence type="predicted"/>
<comment type="caution">
    <text evidence="5">The sequence shown here is derived from an EMBL/GenBank/DDBJ whole genome shotgun (WGS) entry which is preliminary data.</text>
</comment>
<protein>
    <submittedName>
        <fullName evidence="5">DNA polymerase III subunit epsilon</fullName>
    </submittedName>
</protein>
<dbReference type="InterPro" id="IPR013520">
    <property type="entry name" value="Ribonucl_H"/>
</dbReference>
<dbReference type="Gene3D" id="3.30.420.10">
    <property type="entry name" value="Ribonuclease H-like superfamily/Ribonuclease H"/>
    <property type="match status" value="1"/>
</dbReference>
<evidence type="ECO:0000256" key="2">
    <source>
        <dbReference type="ARBA" id="ARBA00022801"/>
    </source>
</evidence>
<dbReference type="RefSeq" id="WP_018472568.1">
    <property type="nucleotide sequence ID" value="NZ_BMWX01000002.1"/>
</dbReference>
<organism evidence="5 6">
    <name type="scientific">Echinicola pacifica</name>
    <dbReference type="NCBI Taxonomy" id="346377"/>
    <lineage>
        <taxon>Bacteria</taxon>
        <taxon>Pseudomonadati</taxon>
        <taxon>Bacteroidota</taxon>
        <taxon>Cytophagia</taxon>
        <taxon>Cytophagales</taxon>
        <taxon>Cyclobacteriaceae</taxon>
        <taxon>Echinicola</taxon>
    </lineage>
</organism>
<dbReference type="InterPro" id="IPR006054">
    <property type="entry name" value="DnaQ"/>
</dbReference>